<dbReference type="GO" id="GO:0009986">
    <property type="term" value="C:cell surface"/>
    <property type="evidence" value="ECO:0007669"/>
    <property type="project" value="UniProtKB-SubCell"/>
</dbReference>
<feature type="binding site" evidence="14">
    <location>
        <position position="392"/>
    </location>
    <ligand>
        <name>substrate</name>
    </ligand>
</feature>
<evidence type="ECO:0000256" key="14">
    <source>
        <dbReference type="PIRSR" id="PIRSR001400-2"/>
    </source>
</evidence>
<dbReference type="InterPro" id="IPR020809">
    <property type="entry name" value="Enolase_CS"/>
</dbReference>
<feature type="domain" description="Enolase C-terminal TIM barrel" evidence="16">
    <location>
        <begin position="138"/>
        <end position="429"/>
    </location>
</feature>
<dbReference type="Pfam" id="PF03952">
    <property type="entry name" value="Enolase_N"/>
    <property type="match status" value="1"/>
</dbReference>
<dbReference type="InterPro" id="IPR020811">
    <property type="entry name" value="Enolase_N"/>
</dbReference>
<evidence type="ECO:0000256" key="10">
    <source>
        <dbReference type="ARBA" id="ARBA00023239"/>
    </source>
</evidence>
<name>A0A5C6ZFG8_9FLAO</name>
<feature type="binding site" evidence="14">
    <location>
        <begin position="368"/>
        <end position="371"/>
    </location>
    <ligand>
        <name>substrate</name>
    </ligand>
</feature>
<evidence type="ECO:0000256" key="11">
    <source>
        <dbReference type="ARBA" id="ARBA00045763"/>
    </source>
</evidence>
<evidence type="ECO:0000256" key="9">
    <source>
        <dbReference type="ARBA" id="ARBA00023152"/>
    </source>
</evidence>
<comment type="cofactor">
    <cofactor evidence="12">
        <name>Mg(2+)</name>
        <dbReference type="ChEBI" id="CHEBI:18420"/>
    </cofactor>
    <text evidence="12">Binds a second Mg(2+) ion via substrate during catalysis.</text>
</comment>
<sequence length="431" mass="46308">MSIIINIHARQIFDSRGNPTVEVDVVTENGIMGRAAVPSGASTGEHEAVELRDGGKAYMGKGVSKAVDNVNSIIAQELLGESIFEQNRIDQIMIDLDGTSNKSKLGANAILGVSLAVAKAAAGELGMPLYRYVGGVSANTLPVPMMNIINGGSHSDAPIAFQEFMIMPVKAKDFSHAMQMGTEIFHNLKKVLHDRGLSTAVGDEGGFAPTLEGGTEDALDTIKKAVENAGYKLGDDIMIALDCAAAEFYVDGAYDYTKFEGSNGKVRTSHEQADYLAELAAKYPIISIEDGMDENDWEGWKYLTDKIGDKVQLVGDDLFVTNVERLSRGIENGIANSILIKVNQIGTLSETIAAVTMAHNAGYTSVMSHRSGETEDNTIADLAVALNTGQIKTGSASRSDRMAKYNQLLRIEEELAEVAYFPQNNAFKIKS</sequence>
<keyword evidence="5 12" id="KW-0963">Cytoplasm</keyword>
<dbReference type="SMART" id="SM01192">
    <property type="entry name" value="Enolase_C"/>
    <property type="match status" value="1"/>
</dbReference>
<feature type="binding site" evidence="12">
    <location>
        <position position="162"/>
    </location>
    <ligand>
        <name>(2R)-2-phosphoglycerate</name>
        <dbReference type="ChEBI" id="CHEBI:58289"/>
    </ligand>
</feature>
<evidence type="ECO:0000313" key="19">
    <source>
        <dbReference type="Proteomes" id="UP000321578"/>
    </source>
</evidence>
<comment type="cofactor">
    <cofactor evidence="15">
        <name>Mg(2+)</name>
        <dbReference type="ChEBI" id="CHEBI:18420"/>
    </cofactor>
    <text evidence="15">Mg(2+) is required for catalysis and for stabilizing the dimer.</text>
</comment>
<feature type="binding site" evidence="12 15">
    <location>
        <position position="289"/>
    </location>
    <ligand>
        <name>Mg(2+)</name>
        <dbReference type="ChEBI" id="CHEBI:18420"/>
    </ligand>
</feature>
<dbReference type="SFLD" id="SFLDG00178">
    <property type="entry name" value="enolase"/>
    <property type="match status" value="1"/>
</dbReference>
<keyword evidence="9 12" id="KW-0324">Glycolysis</keyword>
<keyword evidence="8 12" id="KW-0460">Magnesium</keyword>
<evidence type="ECO:0000256" key="15">
    <source>
        <dbReference type="PIRSR" id="PIRSR001400-3"/>
    </source>
</evidence>
<protein>
    <recommendedName>
        <fullName evidence="4 12">Enolase</fullName>
        <ecNumber evidence="3 12">4.2.1.11</ecNumber>
    </recommendedName>
    <alternativeName>
        <fullName evidence="12">2-phospho-D-glycerate hydro-lyase</fullName>
    </alternativeName>
    <alternativeName>
        <fullName evidence="12">2-phosphoglycerate dehydratase</fullName>
    </alternativeName>
</protein>
<evidence type="ECO:0000256" key="2">
    <source>
        <dbReference type="ARBA" id="ARBA00009604"/>
    </source>
</evidence>
<dbReference type="SMART" id="SM01193">
    <property type="entry name" value="Enolase_N"/>
    <property type="match status" value="1"/>
</dbReference>
<comment type="function">
    <text evidence="11 12">Catalyzes the reversible conversion of 2-phosphoglycerate (2-PG) into phosphoenolpyruvate (PEP). It is essential for the degradation of carbohydrates via glycolysis.</text>
</comment>
<dbReference type="GO" id="GO:0005576">
    <property type="term" value="C:extracellular region"/>
    <property type="evidence" value="ECO:0007669"/>
    <property type="project" value="UniProtKB-SubCell"/>
</dbReference>
<evidence type="ECO:0000259" key="17">
    <source>
        <dbReference type="SMART" id="SM01193"/>
    </source>
</evidence>
<organism evidence="18 19">
    <name type="scientific">Subsaximicrobium wynnwilliamsii</name>
    <dbReference type="NCBI Taxonomy" id="291179"/>
    <lineage>
        <taxon>Bacteria</taxon>
        <taxon>Pseudomonadati</taxon>
        <taxon>Bacteroidota</taxon>
        <taxon>Flavobacteriia</taxon>
        <taxon>Flavobacteriales</taxon>
        <taxon>Flavobacteriaceae</taxon>
        <taxon>Subsaximicrobium</taxon>
    </lineage>
</organism>
<dbReference type="InterPro" id="IPR020810">
    <property type="entry name" value="Enolase_C"/>
</dbReference>
<dbReference type="GO" id="GO:0004634">
    <property type="term" value="F:phosphopyruvate hydratase activity"/>
    <property type="evidence" value="ECO:0007669"/>
    <property type="project" value="UniProtKB-UniRule"/>
</dbReference>
<evidence type="ECO:0000259" key="16">
    <source>
        <dbReference type="SMART" id="SM01192"/>
    </source>
</evidence>
<feature type="binding site" evidence="14">
    <location>
        <position position="163"/>
    </location>
    <ligand>
        <name>substrate</name>
    </ligand>
</feature>
<comment type="pathway">
    <text evidence="1 12">Carbohydrate degradation; glycolysis; pyruvate from D-glyceraldehyde 3-phosphate: step 4/5.</text>
</comment>
<feature type="active site" description="Proton donor" evidence="12 13">
    <location>
        <position position="204"/>
    </location>
</feature>
<evidence type="ECO:0000256" key="5">
    <source>
        <dbReference type="ARBA" id="ARBA00022490"/>
    </source>
</evidence>
<evidence type="ECO:0000256" key="13">
    <source>
        <dbReference type="PIRSR" id="PIRSR001400-1"/>
    </source>
</evidence>
<dbReference type="GO" id="GO:0000015">
    <property type="term" value="C:phosphopyruvate hydratase complex"/>
    <property type="evidence" value="ECO:0007669"/>
    <property type="project" value="InterPro"/>
</dbReference>
<evidence type="ECO:0000256" key="3">
    <source>
        <dbReference type="ARBA" id="ARBA00012058"/>
    </source>
</evidence>
<gene>
    <name evidence="12" type="primary">eno</name>
    <name evidence="18" type="ORF">ESY86_14975</name>
</gene>
<dbReference type="EC" id="4.2.1.11" evidence="3 12"/>
<dbReference type="GO" id="GO:0000287">
    <property type="term" value="F:magnesium ion binding"/>
    <property type="evidence" value="ECO:0007669"/>
    <property type="project" value="UniProtKB-UniRule"/>
</dbReference>
<evidence type="ECO:0000256" key="8">
    <source>
        <dbReference type="ARBA" id="ARBA00022842"/>
    </source>
</evidence>
<dbReference type="SUPFAM" id="SSF51604">
    <property type="entry name" value="Enolase C-terminal domain-like"/>
    <property type="match status" value="1"/>
</dbReference>
<feature type="binding site" evidence="12 15">
    <location>
        <position position="316"/>
    </location>
    <ligand>
        <name>Mg(2+)</name>
        <dbReference type="ChEBI" id="CHEBI:18420"/>
    </ligand>
</feature>
<feature type="domain" description="Enolase N-terminal" evidence="17">
    <location>
        <begin position="4"/>
        <end position="133"/>
    </location>
</feature>
<reference evidence="18 19" key="1">
    <citation type="submission" date="2019-08" db="EMBL/GenBank/DDBJ databases">
        <title>Genomes of Subsaximicrobium wynnwilliamsii strains.</title>
        <authorList>
            <person name="Bowman J.P."/>
        </authorList>
    </citation>
    <scope>NUCLEOTIDE SEQUENCE [LARGE SCALE GENOMIC DNA]</scope>
    <source>
        <strain evidence="18 19">2-80-2</strain>
    </source>
</reference>
<dbReference type="CDD" id="cd03313">
    <property type="entry name" value="enolase"/>
    <property type="match status" value="1"/>
</dbReference>
<comment type="subcellular location">
    <subcellularLocation>
        <location evidence="12">Cytoplasm</location>
    </subcellularLocation>
    <subcellularLocation>
        <location evidence="12">Secreted</location>
    </subcellularLocation>
    <subcellularLocation>
        <location evidence="12">Cell surface</location>
    </subcellularLocation>
    <text evidence="12">Fractions of enolase are present in both the cytoplasm and on the cell surface.</text>
</comment>
<keyword evidence="19" id="KW-1185">Reference proteome</keyword>
<feature type="binding site" evidence="14">
    <location>
        <position position="289"/>
    </location>
    <ligand>
        <name>substrate</name>
    </ligand>
</feature>
<feature type="binding site" evidence="14">
    <location>
        <position position="154"/>
    </location>
    <ligand>
        <name>substrate</name>
    </ligand>
</feature>
<dbReference type="Proteomes" id="UP000321578">
    <property type="component" value="Unassembled WGS sequence"/>
</dbReference>
<dbReference type="PIRSF" id="PIRSF001400">
    <property type="entry name" value="Enolase"/>
    <property type="match status" value="1"/>
</dbReference>
<dbReference type="NCBIfam" id="TIGR01060">
    <property type="entry name" value="eno"/>
    <property type="match status" value="1"/>
</dbReference>
<feature type="binding site" evidence="14">
    <location>
        <position position="316"/>
    </location>
    <ligand>
        <name>substrate</name>
    </ligand>
</feature>
<dbReference type="OrthoDB" id="9804716at2"/>
<dbReference type="PRINTS" id="PR00148">
    <property type="entry name" value="ENOLASE"/>
</dbReference>
<dbReference type="Gene3D" id="3.30.390.10">
    <property type="entry name" value="Enolase-like, N-terminal domain"/>
    <property type="match status" value="1"/>
</dbReference>
<dbReference type="FunFam" id="3.30.390.10:FF:000001">
    <property type="entry name" value="Enolase"/>
    <property type="match status" value="1"/>
</dbReference>
<dbReference type="SFLD" id="SFLDS00001">
    <property type="entry name" value="Enolase"/>
    <property type="match status" value="1"/>
</dbReference>
<evidence type="ECO:0000313" key="18">
    <source>
        <dbReference type="EMBL" id="TXD87970.1"/>
    </source>
</evidence>
<comment type="caution">
    <text evidence="18">The sequence shown here is derived from an EMBL/GenBank/DDBJ whole genome shotgun (WGS) entry which is preliminary data.</text>
</comment>
<dbReference type="UniPathway" id="UPA00109">
    <property type="reaction ID" value="UER00187"/>
</dbReference>
<comment type="similarity">
    <text evidence="2 12">Belongs to the enolase family.</text>
</comment>
<dbReference type="FunFam" id="3.20.20.120:FF:000001">
    <property type="entry name" value="Enolase"/>
    <property type="match status" value="1"/>
</dbReference>
<dbReference type="InterPro" id="IPR036849">
    <property type="entry name" value="Enolase-like_C_sf"/>
</dbReference>
<dbReference type="AlphaFoldDB" id="A0A5C6ZFG8"/>
<dbReference type="SFLD" id="SFLDF00002">
    <property type="entry name" value="enolase"/>
    <property type="match status" value="1"/>
</dbReference>
<keyword evidence="7 12" id="KW-0479">Metal-binding</keyword>
<dbReference type="GO" id="GO:0006096">
    <property type="term" value="P:glycolytic process"/>
    <property type="evidence" value="ECO:0007669"/>
    <property type="project" value="UniProtKB-UniRule"/>
</dbReference>
<proteinExistence type="inferred from homology"/>
<dbReference type="SUPFAM" id="SSF54826">
    <property type="entry name" value="Enolase N-terminal domain-like"/>
    <property type="match status" value="1"/>
</dbReference>
<keyword evidence="18" id="KW-0670">Pyruvate</keyword>
<evidence type="ECO:0000256" key="7">
    <source>
        <dbReference type="ARBA" id="ARBA00022723"/>
    </source>
</evidence>
<comment type="catalytic activity">
    <reaction evidence="12">
        <text>(2R)-2-phosphoglycerate = phosphoenolpyruvate + H2O</text>
        <dbReference type="Rhea" id="RHEA:10164"/>
        <dbReference type="ChEBI" id="CHEBI:15377"/>
        <dbReference type="ChEBI" id="CHEBI:58289"/>
        <dbReference type="ChEBI" id="CHEBI:58702"/>
        <dbReference type="EC" id="4.2.1.11"/>
    </reaction>
</comment>
<feature type="binding site" evidence="12">
    <location>
        <position position="392"/>
    </location>
    <ligand>
        <name>(2R)-2-phosphoglycerate</name>
        <dbReference type="ChEBI" id="CHEBI:58289"/>
    </ligand>
</feature>
<evidence type="ECO:0000256" key="1">
    <source>
        <dbReference type="ARBA" id="ARBA00005031"/>
    </source>
</evidence>
<dbReference type="RefSeq" id="WP_147087404.1">
    <property type="nucleotide sequence ID" value="NZ_VORM01000017.1"/>
</dbReference>
<dbReference type="PANTHER" id="PTHR11902:SF1">
    <property type="entry name" value="ENOLASE"/>
    <property type="match status" value="1"/>
</dbReference>
<feature type="binding site" evidence="12">
    <location>
        <position position="370"/>
    </location>
    <ligand>
        <name>(2R)-2-phosphoglycerate</name>
        <dbReference type="ChEBI" id="CHEBI:58289"/>
    </ligand>
</feature>
<dbReference type="PANTHER" id="PTHR11902">
    <property type="entry name" value="ENOLASE"/>
    <property type="match status" value="1"/>
</dbReference>
<feature type="binding site" evidence="12">
    <location>
        <position position="341"/>
    </location>
    <ligand>
        <name>(2R)-2-phosphoglycerate</name>
        <dbReference type="ChEBI" id="CHEBI:58289"/>
    </ligand>
</feature>
<keyword evidence="10 12" id="KW-0456">Lyase</keyword>
<dbReference type="PROSITE" id="PS00164">
    <property type="entry name" value="ENOLASE"/>
    <property type="match status" value="1"/>
</dbReference>
<keyword evidence="6 12" id="KW-0964">Secreted</keyword>
<dbReference type="Gene3D" id="3.20.20.120">
    <property type="entry name" value="Enolase-like C-terminal domain"/>
    <property type="match status" value="1"/>
</dbReference>
<feature type="active site" description="Proton acceptor" evidence="12 13">
    <location>
        <position position="341"/>
    </location>
</feature>
<dbReference type="EMBL" id="VORO01000018">
    <property type="protein sequence ID" value="TXD87970.1"/>
    <property type="molecule type" value="Genomic_DNA"/>
</dbReference>
<dbReference type="HAMAP" id="MF_00318">
    <property type="entry name" value="Enolase"/>
    <property type="match status" value="1"/>
</dbReference>
<evidence type="ECO:0000256" key="4">
    <source>
        <dbReference type="ARBA" id="ARBA00017068"/>
    </source>
</evidence>
<feature type="binding site" evidence="12">
    <location>
        <position position="371"/>
    </location>
    <ligand>
        <name>(2R)-2-phosphoglycerate</name>
        <dbReference type="ChEBI" id="CHEBI:58289"/>
    </ligand>
</feature>
<evidence type="ECO:0000256" key="12">
    <source>
        <dbReference type="HAMAP-Rule" id="MF_00318"/>
    </source>
</evidence>
<evidence type="ECO:0000256" key="6">
    <source>
        <dbReference type="ARBA" id="ARBA00022525"/>
    </source>
</evidence>
<accession>A0A5C6ZFG8</accession>
<dbReference type="InterPro" id="IPR000941">
    <property type="entry name" value="Enolase"/>
</dbReference>
<feature type="binding site" evidence="12 15">
    <location>
        <position position="242"/>
    </location>
    <ligand>
        <name>Mg(2+)</name>
        <dbReference type="ChEBI" id="CHEBI:18420"/>
    </ligand>
</feature>
<dbReference type="Pfam" id="PF00113">
    <property type="entry name" value="Enolase_C"/>
    <property type="match status" value="1"/>
</dbReference>
<dbReference type="InterPro" id="IPR029017">
    <property type="entry name" value="Enolase-like_N"/>
</dbReference>